<gene>
    <name evidence="2" type="ORF">ALEPTO_LOCUS14517</name>
</gene>
<accession>A0A9N9JES6</accession>
<dbReference type="EMBL" id="CAJVPS010057009">
    <property type="protein sequence ID" value="CAG8778109.1"/>
    <property type="molecule type" value="Genomic_DNA"/>
</dbReference>
<dbReference type="AlphaFoldDB" id="A0A9N9JES6"/>
<sequence length="74" mass="8216">TLRPLNNPNLRTLSSSDNTGARKIGVCTVNHEFHNKSDLSTKVPEVINLTKFVSPGEYPPPTIMFGESFTTRKN</sequence>
<name>A0A9N9JES6_9GLOM</name>
<evidence type="ECO:0000256" key="1">
    <source>
        <dbReference type="SAM" id="MobiDB-lite"/>
    </source>
</evidence>
<reference evidence="2" key="1">
    <citation type="submission" date="2021-06" db="EMBL/GenBank/DDBJ databases">
        <authorList>
            <person name="Kallberg Y."/>
            <person name="Tangrot J."/>
            <person name="Rosling A."/>
        </authorList>
    </citation>
    <scope>NUCLEOTIDE SEQUENCE</scope>
    <source>
        <strain evidence="2">FL130A</strain>
    </source>
</reference>
<comment type="caution">
    <text evidence="2">The sequence shown here is derived from an EMBL/GenBank/DDBJ whole genome shotgun (WGS) entry which is preliminary data.</text>
</comment>
<dbReference type="Proteomes" id="UP000789508">
    <property type="component" value="Unassembled WGS sequence"/>
</dbReference>
<feature type="non-terminal residue" evidence="2">
    <location>
        <position position="74"/>
    </location>
</feature>
<feature type="region of interest" description="Disordered" evidence="1">
    <location>
        <begin position="1"/>
        <end position="20"/>
    </location>
</feature>
<protein>
    <submittedName>
        <fullName evidence="2">14227_t:CDS:1</fullName>
    </submittedName>
</protein>
<feature type="non-terminal residue" evidence="2">
    <location>
        <position position="1"/>
    </location>
</feature>
<evidence type="ECO:0000313" key="2">
    <source>
        <dbReference type="EMBL" id="CAG8778109.1"/>
    </source>
</evidence>
<evidence type="ECO:0000313" key="3">
    <source>
        <dbReference type="Proteomes" id="UP000789508"/>
    </source>
</evidence>
<keyword evidence="3" id="KW-1185">Reference proteome</keyword>
<feature type="compositionally biased region" description="Low complexity" evidence="1">
    <location>
        <begin position="1"/>
        <end position="16"/>
    </location>
</feature>
<proteinExistence type="predicted"/>
<organism evidence="2 3">
    <name type="scientific">Ambispora leptoticha</name>
    <dbReference type="NCBI Taxonomy" id="144679"/>
    <lineage>
        <taxon>Eukaryota</taxon>
        <taxon>Fungi</taxon>
        <taxon>Fungi incertae sedis</taxon>
        <taxon>Mucoromycota</taxon>
        <taxon>Glomeromycotina</taxon>
        <taxon>Glomeromycetes</taxon>
        <taxon>Archaeosporales</taxon>
        <taxon>Ambisporaceae</taxon>
        <taxon>Ambispora</taxon>
    </lineage>
</organism>